<dbReference type="EMBL" id="JAYMYQ010000005">
    <property type="protein sequence ID" value="KAK7328645.1"/>
    <property type="molecule type" value="Genomic_DNA"/>
</dbReference>
<organism evidence="2 3">
    <name type="scientific">Canavalia gladiata</name>
    <name type="common">Sword bean</name>
    <name type="synonym">Dolichos gladiatus</name>
    <dbReference type="NCBI Taxonomy" id="3824"/>
    <lineage>
        <taxon>Eukaryota</taxon>
        <taxon>Viridiplantae</taxon>
        <taxon>Streptophyta</taxon>
        <taxon>Embryophyta</taxon>
        <taxon>Tracheophyta</taxon>
        <taxon>Spermatophyta</taxon>
        <taxon>Magnoliopsida</taxon>
        <taxon>eudicotyledons</taxon>
        <taxon>Gunneridae</taxon>
        <taxon>Pentapetalae</taxon>
        <taxon>rosids</taxon>
        <taxon>fabids</taxon>
        <taxon>Fabales</taxon>
        <taxon>Fabaceae</taxon>
        <taxon>Papilionoideae</taxon>
        <taxon>50 kb inversion clade</taxon>
        <taxon>NPAAA clade</taxon>
        <taxon>indigoferoid/millettioid clade</taxon>
        <taxon>Phaseoleae</taxon>
        <taxon>Canavalia</taxon>
    </lineage>
</organism>
<evidence type="ECO:0000256" key="1">
    <source>
        <dbReference type="SAM" id="MobiDB-lite"/>
    </source>
</evidence>
<gene>
    <name evidence="2" type="ORF">VNO77_22759</name>
</gene>
<accession>A0AAN9L371</accession>
<reference evidence="2 3" key="1">
    <citation type="submission" date="2024-01" db="EMBL/GenBank/DDBJ databases">
        <title>The genomes of 5 underutilized Papilionoideae crops provide insights into root nodulation and disease resistanc.</title>
        <authorList>
            <person name="Jiang F."/>
        </authorList>
    </citation>
    <scope>NUCLEOTIDE SEQUENCE [LARGE SCALE GENOMIC DNA]</scope>
    <source>
        <strain evidence="2">LVBAO_FW01</strain>
        <tissue evidence="2">Leaves</tissue>
    </source>
</reference>
<comment type="caution">
    <text evidence="2">The sequence shown here is derived from an EMBL/GenBank/DDBJ whole genome shotgun (WGS) entry which is preliminary data.</text>
</comment>
<evidence type="ECO:0000313" key="2">
    <source>
        <dbReference type="EMBL" id="KAK7328645.1"/>
    </source>
</evidence>
<feature type="region of interest" description="Disordered" evidence="1">
    <location>
        <begin position="1"/>
        <end position="95"/>
    </location>
</feature>
<name>A0AAN9L371_CANGL</name>
<proteinExistence type="predicted"/>
<feature type="compositionally biased region" description="Basic and acidic residues" evidence="1">
    <location>
        <begin position="7"/>
        <end position="26"/>
    </location>
</feature>
<dbReference type="AlphaFoldDB" id="A0AAN9L371"/>
<evidence type="ECO:0000313" key="3">
    <source>
        <dbReference type="Proteomes" id="UP001367508"/>
    </source>
</evidence>
<protein>
    <submittedName>
        <fullName evidence="2">Uncharacterized protein</fullName>
    </submittedName>
</protein>
<dbReference type="Proteomes" id="UP001367508">
    <property type="component" value="Unassembled WGS sequence"/>
</dbReference>
<sequence>MVAIAMDEPKVRPRQADLDGDGRTRYVEAGSSVPGPKGPKQARVQRENVDQAQNWLTRNQSHNASRKASDRSRLRRWPNAHARSDPHPLEPSTMKESAHMVVDGSYRERQVHGGRTLFCNQVLIPHEFSF</sequence>
<keyword evidence="3" id="KW-1185">Reference proteome</keyword>
<feature type="compositionally biased region" description="Polar residues" evidence="1">
    <location>
        <begin position="50"/>
        <end position="63"/>
    </location>
</feature>